<evidence type="ECO:0000256" key="11">
    <source>
        <dbReference type="PIRNR" id="PIRNR006268"/>
    </source>
</evidence>
<evidence type="ECO:0000256" key="1">
    <source>
        <dbReference type="ARBA" id="ARBA00008282"/>
    </source>
</evidence>
<evidence type="ECO:0000256" key="9">
    <source>
        <dbReference type="ARBA" id="ARBA00031306"/>
    </source>
</evidence>
<proteinExistence type="inferred from homology"/>
<gene>
    <name evidence="13" type="ORF">SAMN04488509_109106</name>
</gene>
<dbReference type="GO" id="GO:0046872">
    <property type="term" value="F:metal ion binding"/>
    <property type="evidence" value="ECO:0007669"/>
    <property type="project" value="UniProtKB-UniRule"/>
</dbReference>
<dbReference type="GO" id="GO:0016740">
    <property type="term" value="F:transferase activity"/>
    <property type="evidence" value="ECO:0007669"/>
    <property type="project" value="UniProtKB-UniRule"/>
</dbReference>
<keyword evidence="13" id="KW-0449">Lipoprotein</keyword>
<comment type="catalytic activity">
    <reaction evidence="10 11">
        <text>L-threonyl-[protein] + FAD = FMN-L-threonyl-[protein] + AMP + H(+)</text>
        <dbReference type="Rhea" id="RHEA:36847"/>
        <dbReference type="Rhea" id="RHEA-COMP:11060"/>
        <dbReference type="Rhea" id="RHEA-COMP:11061"/>
        <dbReference type="ChEBI" id="CHEBI:15378"/>
        <dbReference type="ChEBI" id="CHEBI:30013"/>
        <dbReference type="ChEBI" id="CHEBI:57692"/>
        <dbReference type="ChEBI" id="CHEBI:74257"/>
        <dbReference type="ChEBI" id="CHEBI:456215"/>
        <dbReference type="EC" id="2.7.1.180"/>
    </reaction>
</comment>
<feature type="binding site" evidence="12">
    <location>
        <position position="307"/>
    </location>
    <ligand>
        <name>Mg(2+)</name>
        <dbReference type="ChEBI" id="CHEBI:18420"/>
    </ligand>
</feature>
<dbReference type="InterPro" id="IPR024932">
    <property type="entry name" value="ApbE"/>
</dbReference>
<dbReference type="EMBL" id="FNAG01000009">
    <property type="protein sequence ID" value="SDD88279.1"/>
    <property type="molecule type" value="Genomic_DNA"/>
</dbReference>
<name>A0A1G6YD20_9GAMM</name>
<dbReference type="AlphaFoldDB" id="A0A1G6YD20"/>
<dbReference type="Gene3D" id="3.10.520.10">
    <property type="entry name" value="ApbE-like domains"/>
    <property type="match status" value="1"/>
</dbReference>
<evidence type="ECO:0000256" key="12">
    <source>
        <dbReference type="PIRSR" id="PIRSR006268-2"/>
    </source>
</evidence>
<keyword evidence="14" id="KW-1185">Reference proteome</keyword>
<dbReference type="STRING" id="265719.SAMN04488509_109106"/>
<dbReference type="OrthoDB" id="9778595at2"/>
<evidence type="ECO:0000256" key="3">
    <source>
        <dbReference type="ARBA" id="ARBA00016337"/>
    </source>
</evidence>
<dbReference type="RefSeq" id="WP_091243872.1">
    <property type="nucleotide sequence ID" value="NZ_FNAG01000009.1"/>
</dbReference>
<reference evidence="13 14" key="1">
    <citation type="submission" date="2016-10" db="EMBL/GenBank/DDBJ databases">
        <authorList>
            <person name="de Groot N.N."/>
        </authorList>
    </citation>
    <scope>NUCLEOTIDE SEQUENCE [LARGE SCALE GENOMIC DNA]</scope>
    <source>
        <strain evidence="13 14">DSM 16957</strain>
    </source>
</reference>
<keyword evidence="4 11" id="KW-0285">Flavoprotein</keyword>
<organism evidence="13 14">
    <name type="scientific">Aquimonas voraii</name>
    <dbReference type="NCBI Taxonomy" id="265719"/>
    <lineage>
        <taxon>Bacteria</taxon>
        <taxon>Pseudomonadati</taxon>
        <taxon>Pseudomonadota</taxon>
        <taxon>Gammaproteobacteria</taxon>
        <taxon>Lysobacterales</taxon>
        <taxon>Lysobacteraceae</taxon>
        <taxon>Aquimonas</taxon>
    </lineage>
</organism>
<dbReference type="PANTHER" id="PTHR30040">
    <property type="entry name" value="THIAMINE BIOSYNTHESIS LIPOPROTEIN APBE"/>
    <property type="match status" value="1"/>
</dbReference>
<protein>
    <recommendedName>
        <fullName evidence="3 11">FAD:protein FMN transferase</fullName>
        <ecNumber evidence="2 11">2.7.1.180</ecNumber>
    </recommendedName>
    <alternativeName>
        <fullName evidence="9 11">Flavin transferase</fullName>
    </alternativeName>
</protein>
<dbReference type="SUPFAM" id="SSF143631">
    <property type="entry name" value="ApbE-like"/>
    <property type="match status" value="1"/>
</dbReference>
<feature type="binding site" evidence="12">
    <location>
        <position position="311"/>
    </location>
    <ligand>
        <name>Mg(2+)</name>
        <dbReference type="ChEBI" id="CHEBI:18420"/>
    </ligand>
</feature>
<evidence type="ECO:0000256" key="10">
    <source>
        <dbReference type="ARBA" id="ARBA00048540"/>
    </source>
</evidence>
<accession>A0A1G6YD20</accession>
<dbReference type="EC" id="2.7.1.180" evidence="2 11"/>
<evidence type="ECO:0000256" key="6">
    <source>
        <dbReference type="ARBA" id="ARBA00022723"/>
    </source>
</evidence>
<evidence type="ECO:0000256" key="8">
    <source>
        <dbReference type="ARBA" id="ARBA00022842"/>
    </source>
</evidence>
<dbReference type="PIRSF" id="PIRSF006268">
    <property type="entry name" value="ApbE"/>
    <property type="match status" value="1"/>
</dbReference>
<evidence type="ECO:0000256" key="7">
    <source>
        <dbReference type="ARBA" id="ARBA00022827"/>
    </source>
</evidence>
<evidence type="ECO:0000313" key="14">
    <source>
        <dbReference type="Proteomes" id="UP000199603"/>
    </source>
</evidence>
<dbReference type="Proteomes" id="UP000199603">
    <property type="component" value="Unassembled WGS sequence"/>
</dbReference>
<evidence type="ECO:0000313" key="13">
    <source>
        <dbReference type="EMBL" id="SDD88279.1"/>
    </source>
</evidence>
<keyword evidence="8 11" id="KW-0460">Magnesium</keyword>
<dbReference type="InterPro" id="IPR003374">
    <property type="entry name" value="ApbE-like_sf"/>
</dbReference>
<comment type="similarity">
    <text evidence="1 11">Belongs to the ApbE family.</text>
</comment>
<dbReference type="Pfam" id="PF02424">
    <property type="entry name" value="ApbE"/>
    <property type="match status" value="1"/>
</dbReference>
<keyword evidence="6 11" id="KW-0479">Metal-binding</keyword>
<evidence type="ECO:0000256" key="5">
    <source>
        <dbReference type="ARBA" id="ARBA00022679"/>
    </source>
</evidence>
<dbReference type="PANTHER" id="PTHR30040:SF2">
    <property type="entry name" value="FAD:PROTEIN FMN TRANSFERASE"/>
    <property type="match status" value="1"/>
</dbReference>
<feature type="binding site" evidence="12">
    <location>
        <position position="195"/>
    </location>
    <ligand>
        <name>Mg(2+)</name>
        <dbReference type="ChEBI" id="CHEBI:18420"/>
    </ligand>
</feature>
<keyword evidence="5 11" id="KW-0808">Transferase</keyword>
<comment type="cofactor">
    <cofactor evidence="12">
        <name>Mg(2+)</name>
        <dbReference type="ChEBI" id="CHEBI:18420"/>
    </cofactor>
    <cofactor evidence="12">
        <name>Mn(2+)</name>
        <dbReference type="ChEBI" id="CHEBI:29035"/>
    </cofactor>
    <text evidence="12">Magnesium. Can also use manganese.</text>
</comment>
<evidence type="ECO:0000256" key="2">
    <source>
        <dbReference type="ARBA" id="ARBA00011955"/>
    </source>
</evidence>
<evidence type="ECO:0000256" key="4">
    <source>
        <dbReference type="ARBA" id="ARBA00022630"/>
    </source>
</evidence>
<keyword evidence="7 11" id="KW-0274">FAD</keyword>
<sequence length="357" mass="38276">MRGEQIPNQNDPTRWARRQGLRHALRHARPAVFLLCALFVVAGCARSPEPLRLEGHSMGTGWTVLIGDPGAEEARARPLIEAELSQVVAQMSTWEPDSDLSRFNAAAAGTQHPVPAQLQDVVKAALALAEDSGGAFDPTVGPLVELWGFGPGRPRQTAPTPAEVDALRSRIGWQHVQIEEGRLIQPGGLSLDLSAIAKGHAVDRIAATLRAAGYADLLVEVGGELRAHGQHPGGRPWRVGLEGPSGERATGGLVLRDLAVATSGDYRQYFEEDGRRYSHMIDPRTGRPIAQAGIAVSVVHASCMQADGLATALSVLGPEQGFEWARERGIAARFVYRSQDTWAERTTPAFAALQAAE</sequence>